<sequence length="134" mass="14181">MLQRLAAVIALCAAGSQAWQGNVVATYERALQGGCTPSTDSKIRLLSGISGEWDGTRAIEDGGGCQGKDSFYPYAAGYLDDDNVGLKCEFFSQAECGGSALAFKPIREQCADDDALYAGVNGDTQLHSFKCKKP</sequence>
<reference evidence="2" key="1">
    <citation type="submission" date="2021-03" db="EMBL/GenBank/DDBJ databases">
        <title>Revisited historic fungal species revealed as producer of novel bioactive compounds through whole genome sequencing and comparative genomics.</title>
        <authorList>
            <person name="Vignolle G.A."/>
            <person name="Hochenegger N."/>
            <person name="Mach R.L."/>
            <person name="Mach-Aigner A.R."/>
            <person name="Javad Rahimi M."/>
            <person name="Salim K.A."/>
            <person name="Chan C.M."/>
            <person name="Lim L.B.L."/>
            <person name="Cai F."/>
            <person name="Druzhinina I.S."/>
            <person name="U'Ren J.M."/>
            <person name="Derntl C."/>
        </authorList>
    </citation>
    <scope>NUCLEOTIDE SEQUENCE</scope>
    <source>
        <strain evidence="2">TUCIM 5799</strain>
    </source>
</reference>
<evidence type="ECO:0000313" key="3">
    <source>
        <dbReference type="Proteomes" id="UP000829685"/>
    </source>
</evidence>
<gene>
    <name evidence="2" type="ORF">JX265_009612</name>
</gene>
<keyword evidence="1" id="KW-0732">Signal</keyword>
<keyword evidence="3" id="KW-1185">Reference proteome</keyword>
<dbReference type="EMBL" id="JAFIMR010000029">
    <property type="protein sequence ID" value="KAI1861645.1"/>
    <property type="molecule type" value="Genomic_DNA"/>
</dbReference>
<name>A0A9Q0AL97_9PEZI</name>
<evidence type="ECO:0000313" key="2">
    <source>
        <dbReference type="EMBL" id="KAI1861645.1"/>
    </source>
</evidence>
<dbReference type="AlphaFoldDB" id="A0A9Q0AL97"/>
<feature type="signal peptide" evidence="1">
    <location>
        <begin position="1"/>
        <end position="18"/>
    </location>
</feature>
<dbReference type="Proteomes" id="UP000829685">
    <property type="component" value="Unassembled WGS sequence"/>
</dbReference>
<accession>A0A9Q0AL97</accession>
<protein>
    <submittedName>
        <fullName evidence="2">Uncharacterized protein</fullName>
    </submittedName>
</protein>
<organism evidence="2 3">
    <name type="scientific">Neoarthrinium moseri</name>
    <dbReference type="NCBI Taxonomy" id="1658444"/>
    <lineage>
        <taxon>Eukaryota</taxon>
        <taxon>Fungi</taxon>
        <taxon>Dikarya</taxon>
        <taxon>Ascomycota</taxon>
        <taxon>Pezizomycotina</taxon>
        <taxon>Sordariomycetes</taxon>
        <taxon>Xylariomycetidae</taxon>
        <taxon>Amphisphaeriales</taxon>
        <taxon>Apiosporaceae</taxon>
        <taxon>Neoarthrinium</taxon>
    </lineage>
</organism>
<feature type="chain" id="PRO_5040487307" evidence="1">
    <location>
        <begin position="19"/>
        <end position="134"/>
    </location>
</feature>
<evidence type="ECO:0000256" key="1">
    <source>
        <dbReference type="SAM" id="SignalP"/>
    </source>
</evidence>
<proteinExistence type="predicted"/>
<comment type="caution">
    <text evidence="2">The sequence shown here is derived from an EMBL/GenBank/DDBJ whole genome shotgun (WGS) entry which is preliminary data.</text>
</comment>